<proteinExistence type="predicted"/>
<dbReference type="AlphaFoldDB" id="A0A8J7K0F4"/>
<sequence length="305" mass="33740">MRYSLTSRVRGALVGCLIGQILAARVAEQPLLWSKAAVQGINSLLSTQGRFDLDQWNKIQQQTWDLEAPCDLVLADLILSTLPIALFFHENNLKLRENLLLAIQKYHHPLLKDGVLAVCYLIAQSLNEKLNCNTLVSEITAFIGETTTDVPKKLQQVNNLLIENAGLVELQNCLGKENNLINNIATAFYCFASNQEDFRLTCLRTITTNNQNSQIPSAIAGAISGAYNSMAGIPITWHLGLDRTKLVVSGQLTSFSQMVKLADALVAVWSGAYQVSPQFLEKKEVDLDLIFPQQAIAAPHIIRLR</sequence>
<dbReference type="SUPFAM" id="SSF101478">
    <property type="entry name" value="ADP-ribosylglycohydrolase"/>
    <property type="match status" value="1"/>
</dbReference>
<protein>
    <submittedName>
        <fullName evidence="1">ADP-ribosylglycohydrolase family protein</fullName>
    </submittedName>
</protein>
<dbReference type="EMBL" id="JADEWL010000002">
    <property type="protein sequence ID" value="MBE9211272.1"/>
    <property type="molecule type" value="Genomic_DNA"/>
</dbReference>
<comment type="caution">
    <text evidence="1">The sequence shown here is derived from an EMBL/GenBank/DDBJ whole genome shotgun (WGS) entry which is preliminary data.</text>
</comment>
<dbReference type="RefSeq" id="WP_193915879.1">
    <property type="nucleotide sequence ID" value="NZ_JADEWL010000002.1"/>
</dbReference>
<dbReference type="InterPro" id="IPR036705">
    <property type="entry name" value="Ribosyl_crysJ1_sf"/>
</dbReference>
<evidence type="ECO:0000313" key="2">
    <source>
        <dbReference type="Proteomes" id="UP000620559"/>
    </source>
</evidence>
<accession>A0A8J7K0F4</accession>
<evidence type="ECO:0000313" key="1">
    <source>
        <dbReference type="EMBL" id="MBE9211272.1"/>
    </source>
</evidence>
<gene>
    <name evidence="1" type="ORF">IQ247_00810</name>
</gene>
<keyword evidence="2" id="KW-1185">Reference proteome</keyword>
<organism evidence="1 2">
    <name type="scientific">Plectonema cf. radiosum LEGE 06105</name>
    <dbReference type="NCBI Taxonomy" id="945769"/>
    <lineage>
        <taxon>Bacteria</taxon>
        <taxon>Bacillati</taxon>
        <taxon>Cyanobacteriota</taxon>
        <taxon>Cyanophyceae</taxon>
        <taxon>Oscillatoriophycideae</taxon>
        <taxon>Oscillatoriales</taxon>
        <taxon>Microcoleaceae</taxon>
        <taxon>Plectonema</taxon>
    </lineage>
</organism>
<name>A0A8J7K0F4_9CYAN</name>
<reference evidence="1" key="1">
    <citation type="submission" date="2020-10" db="EMBL/GenBank/DDBJ databases">
        <authorList>
            <person name="Castelo-Branco R."/>
            <person name="Eusebio N."/>
            <person name="Adriana R."/>
            <person name="Vieira A."/>
            <person name="Brugerolle De Fraissinette N."/>
            <person name="Rezende De Castro R."/>
            <person name="Schneider M.P."/>
            <person name="Vasconcelos V."/>
            <person name="Leao P.N."/>
        </authorList>
    </citation>
    <scope>NUCLEOTIDE SEQUENCE</scope>
    <source>
        <strain evidence="1">LEGE 06105</strain>
    </source>
</reference>
<dbReference type="Proteomes" id="UP000620559">
    <property type="component" value="Unassembled WGS sequence"/>
</dbReference>
<dbReference type="InterPro" id="IPR005502">
    <property type="entry name" value="Ribosyl_crysJ1"/>
</dbReference>
<dbReference type="Gene3D" id="1.10.4080.10">
    <property type="entry name" value="ADP-ribosylation/Crystallin J1"/>
    <property type="match status" value="1"/>
</dbReference>
<dbReference type="Pfam" id="PF03747">
    <property type="entry name" value="ADP_ribosyl_GH"/>
    <property type="match status" value="1"/>
</dbReference>